<dbReference type="Pfam" id="PF16153">
    <property type="entry name" value="DUF4861"/>
    <property type="match status" value="1"/>
</dbReference>
<dbReference type="OrthoDB" id="9800230at2"/>
<dbReference type="InterPro" id="IPR032342">
    <property type="entry name" value="DUF4861"/>
</dbReference>
<sequence>MKKNIIAALFALLGLLPFANGQGAPAGAGAARGRILVTLSGGQSWSGLVSIPYADFAQRFGVGAAFHVVDDKGRAVSHQLERLGMEAPQNVLLQVQLNQRRKLELLVFAGEKAPLPPKTFARYVPERFDDFAWENDRVAFRLYGEALEGKPGDAQGMDFWAKRTDQLIIDKWYKNGDYHRDHGDGLDYYSVGQTLGAGDVALYFGDEVHYTRHYRQYEVLDNGPLRTTFRLTYPPEVINGQRIGLRKTISLDAGSHFNKITLEVENRSARETPIVIGVAKRSVAEVADVEFLWEGDHTLPWETFSYWEPEIADHGRTGVALILPQGTTTFVPDEAKQFLFRAVVRNGEPYTYYNGAAWNKAGAVTNLPKWYGVVREKADSLRATPEVTLEGSSPRR</sequence>
<keyword evidence="3" id="KW-1185">Reference proteome</keyword>
<organism evidence="2 3">
    <name type="scientific">Cephaloticoccus primus</name>
    <dbReference type="NCBI Taxonomy" id="1548207"/>
    <lineage>
        <taxon>Bacteria</taxon>
        <taxon>Pseudomonadati</taxon>
        <taxon>Verrucomicrobiota</taxon>
        <taxon>Opitutia</taxon>
        <taxon>Opitutales</taxon>
        <taxon>Opitutaceae</taxon>
        <taxon>Cephaloticoccus</taxon>
    </lineage>
</organism>
<protein>
    <recommendedName>
        <fullName evidence="4">DUF4861 domain-containing protein</fullName>
    </recommendedName>
</protein>
<dbReference type="STRING" id="1548207.AXK11_00095"/>
<dbReference type="RefSeq" id="WP_068628525.1">
    <property type="nucleotide sequence ID" value="NZ_LSZQ01000012.1"/>
</dbReference>
<accession>A0A139SSY9</accession>
<evidence type="ECO:0000256" key="1">
    <source>
        <dbReference type="SAM" id="SignalP"/>
    </source>
</evidence>
<keyword evidence="1" id="KW-0732">Signal</keyword>
<evidence type="ECO:0000313" key="2">
    <source>
        <dbReference type="EMBL" id="KXU37676.1"/>
    </source>
</evidence>
<proteinExistence type="predicted"/>
<dbReference type="Proteomes" id="UP000070058">
    <property type="component" value="Unassembled WGS sequence"/>
</dbReference>
<feature type="signal peptide" evidence="1">
    <location>
        <begin position="1"/>
        <end position="19"/>
    </location>
</feature>
<evidence type="ECO:0008006" key="4">
    <source>
        <dbReference type="Google" id="ProtNLM"/>
    </source>
</evidence>
<reference evidence="3" key="1">
    <citation type="submission" date="2016-02" db="EMBL/GenBank/DDBJ databases">
        <authorList>
            <person name="Sanders J.G."/>
            <person name="Lin J.Y."/>
            <person name="Wertz J.T."/>
            <person name="Russell J.A."/>
            <person name="Moreau C.S."/>
            <person name="Powell S."/>
        </authorList>
    </citation>
    <scope>NUCLEOTIDE SEQUENCE [LARGE SCALE GENOMIC DNA]</scope>
    <source>
        <strain evidence="3">CAG34</strain>
    </source>
</reference>
<name>A0A139SSY9_9BACT</name>
<evidence type="ECO:0000313" key="3">
    <source>
        <dbReference type="Proteomes" id="UP000070058"/>
    </source>
</evidence>
<feature type="chain" id="PRO_5007489492" description="DUF4861 domain-containing protein" evidence="1">
    <location>
        <begin position="20"/>
        <end position="396"/>
    </location>
</feature>
<dbReference type="EMBL" id="LSZQ01000012">
    <property type="protein sequence ID" value="KXU37676.1"/>
    <property type="molecule type" value="Genomic_DNA"/>
</dbReference>
<comment type="caution">
    <text evidence="2">The sequence shown here is derived from an EMBL/GenBank/DDBJ whole genome shotgun (WGS) entry which is preliminary data.</text>
</comment>
<dbReference type="AlphaFoldDB" id="A0A139SSY9"/>
<gene>
    <name evidence="2" type="ORF">AXK11_00095</name>
</gene>